<protein>
    <recommendedName>
        <fullName evidence="4">Secreted protein</fullName>
    </recommendedName>
</protein>
<keyword evidence="1" id="KW-0472">Membrane</keyword>
<evidence type="ECO:0000313" key="2">
    <source>
        <dbReference type="EMBL" id="MBT0769661.1"/>
    </source>
</evidence>
<feature type="transmembrane region" description="Helical" evidence="1">
    <location>
        <begin position="230"/>
        <end position="248"/>
    </location>
</feature>
<reference evidence="2 3" key="1">
    <citation type="submission" date="2021-05" db="EMBL/GenBank/DDBJ databases">
        <title>Kineosporia and Streptomyces sp. nov. two new marine actinobacteria isolated from Coral.</title>
        <authorList>
            <person name="Buangrab K."/>
            <person name="Sutthacheep M."/>
            <person name="Yeemin T."/>
            <person name="Harunari E."/>
            <person name="Igarashi Y."/>
            <person name="Kanchanasin P."/>
            <person name="Tanasupawat S."/>
            <person name="Phongsopitanun W."/>
        </authorList>
    </citation>
    <scope>NUCLEOTIDE SEQUENCE [LARGE SCALE GENOMIC DNA]</scope>
    <source>
        <strain evidence="2 3">J2-2</strain>
    </source>
</reference>
<evidence type="ECO:0000256" key="1">
    <source>
        <dbReference type="SAM" id="Phobius"/>
    </source>
</evidence>
<name>A0ABS5THK0_9ACTN</name>
<dbReference type="RefSeq" id="WP_214155958.1">
    <property type="nucleotide sequence ID" value="NZ_JAHBAY010000004.1"/>
</dbReference>
<feature type="transmembrane region" description="Helical" evidence="1">
    <location>
        <begin position="401"/>
        <end position="423"/>
    </location>
</feature>
<evidence type="ECO:0008006" key="4">
    <source>
        <dbReference type="Google" id="ProtNLM"/>
    </source>
</evidence>
<keyword evidence="1" id="KW-1133">Transmembrane helix</keyword>
<feature type="transmembrane region" description="Helical" evidence="1">
    <location>
        <begin position="198"/>
        <end position="218"/>
    </location>
</feature>
<proteinExistence type="predicted"/>
<evidence type="ECO:0000313" key="3">
    <source>
        <dbReference type="Proteomes" id="UP001197247"/>
    </source>
</evidence>
<dbReference type="EMBL" id="JAHBAY010000004">
    <property type="protein sequence ID" value="MBT0769661.1"/>
    <property type="molecule type" value="Genomic_DNA"/>
</dbReference>
<comment type="caution">
    <text evidence="2">The sequence shown here is derived from an EMBL/GenBank/DDBJ whole genome shotgun (WGS) entry which is preliminary data.</text>
</comment>
<accession>A0ABS5THK0</accession>
<keyword evidence="1" id="KW-0812">Transmembrane</keyword>
<dbReference type="Proteomes" id="UP001197247">
    <property type="component" value="Unassembled WGS sequence"/>
</dbReference>
<keyword evidence="3" id="KW-1185">Reference proteome</keyword>
<organism evidence="2 3">
    <name type="scientific">Kineosporia corallincola</name>
    <dbReference type="NCBI Taxonomy" id="2835133"/>
    <lineage>
        <taxon>Bacteria</taxon>
        <taxon>Bacillati</taxon>
        <taxon>Actinomycetota</taxon>
        <taxon>Actinomycetes</taxon>
        <taxon>Kineosporiales</taxon>
        <taxon>Kineosporiaceae</taxon>
        <taxon>Kineosporia</taxon>
    </lineage>
</organism>
<gene>
    <name evidence="2" type="ORF">KIH74_12055</name>
</gene>
<sequence>MGRMHRRLTVGLFGRFRLGRARGSTPQLLMAAGVTVLAMALLAGVLGWQGLARRADALERARAETAQQVRIQTARTSLVIADTAAGTDVLTGADPTVFRYRLFAYKAQNATIGLVTSARTDADAATLATANNYLTAYAMQVQAARTLARDGRDETAADTLAEASAVLHQQVLPRLAEVRRTGQERLDDDVSAAGTAPLIALAASLVAIAAIVAVHLWLTRRTRRLLNPRLAAGVLALVVVTIAGVVVVDAGRQQVLLARDDALRVADAVVEARFAAFDARSAEALGALGGTTVRDEETWAGSIGDARGHLEVAASDGSRQVRDDVAKVSDTLEHYTGVHDRLLTEAEKGNTARVRQMASNPAPGGAVGAFENFDAYSGALLARQVQSADDAWAASGENLRLVGWLTLGAGLLAAVLGWSGIAARRREYR</sequence>